<dbReference type="Proteomes" id="UP000595437">
    <property type="component" value="Chromosome 2"/>
</dbReference>
<dbReference type="GO" id="GO:0005643">
    <property type="term" value="C:nuclear pore"/>
    <property type="evidence" value="ECO:0007669"/>
    <property type="project" value="TreeGrafter"/>
</dbReference>
<dbReference type="OrthoDB" id="343070at2759"/>
<evidence type="ECO:0000256" key="3">
    <source>
        <dbReference type="ARBA" id="ARBA00023242"/>
    </source>
</evidence>
<evidence type="ECO:0000256" key="1">
    <source>
        <dbReference type="ARBA" id="ARBA00004123"/>
    </source>
</evidence>
<keyword evidence="3" id="KW-0539">Nucleus</keyword>
<proteinExistence type="predicted"/>
<organism evidence="6 7">
    <name type="scientific">Caligus rogercresseyi</name>
    <name type="common">Sea louse</name>
    <dbReference type="NCBI Taxonomy" id="217165"/>
    <lineage>
        <taxon>Eukaryota</taxon>
        <taxon>Metazoa</taxon>
        <taxon>Ecdysozoa</taxon>
        <taxon>Arthropoda</taxon>
        <taxon>Crustacea</taxon>
        <taxon>Multicrustacea</taxon>
        <taxon>Hexanauplia</taxon>
        <taxon>Copepoda</taxon>
        <taxon>Siphonostomatoida</taxon>
        <taxon>Caligidae</taxon>
        <taxon>Caligus</taxon>
    </lineage>
</organism>
<name>A0A7T8QWI3_CALRO</name>
<dbReference type="GO" id="GO:0017056">
    <property type="term" value="F:structural constituent of nuclear pore"/>
    <property type="evidence" value="ECO:0007669"/>
    <property type="project" value="TreeGrafter"/>
</dbReference>
<evidence type="ECO:0000313" key="7">
    <source>
        <dbReference type="Proteomes" id="UP000595437"/>
    </source>
</evidence>
<feature type="domain" description="NUA/TPR/MLP1-2-like" evidence="5">
    <location>
        <begin position="61"/>
        <end position="104"/>
    </location>
</feature>
<dbReference type="SUPFAM" id="SSF58104">
    <property type="entry name" value="Methyl-accepting chemotaxis protein (MCP) signaling domain"/>
    <property type="match status" value="1"/>
</dbReference>
<comment type="subcellular location">
    <subcellularLocation>
        <location evidence="1">Nucleus</location>
    </subcellularLocation>
</comment>
<dbReference type="InterPro" id="IPR057974">
    <property type="entry name" value="NUA/TPR/MLP1-2-like_dom"/>
</dbReference>
<dbReference type="Pfam" id="PF25785">
    <property type="entry name" value="TPR"/>
    <property type="match status" value="1"/>
</dbReference>
<gene>
    <name evidence="6" type="ORF">FKW44_002789</name>
</gene>
<evidence type="ECO:0000259" key="5">
    <source>
        <dbReference type="Pfam" id="PF25785"/>
    </source>
</evidence>
<sequence length="111" mass="12881">MEKDETKRLNTYLDQILVEIEERAPILKQQRDDYERVVSTINRLTERIEEAQEEVDLRKREASEASRRLGGVLRENERLCQQVKDLSQQIVTLVKEVEALRSTNNGGGGKK</sequence>
<accession>A0A7T8QWI3</accession>
<dbReference type="PANTHER" id="PTHR18898">
    <property type="entry name" value="NUCLEOPROTEIN TPR-RELATED"/>
    <property type="match status" value="1"/>
</dbReference>
<feature type="coiled-coil region" evidence="4">
    <location>
        <begin position="17"/>
        <end position="103"/>
    </location>
</feature>
<dbReference type="GO" id="GO:0006406">
    <property type="term" value="P:mRNA export from nucleus"/>
    <property type="evidence" value="ECO:0007669"/>
    <property type="project" value="TreeGrafter"/>
</dbReference>
<protein>
    <submittedName>
        <fullName evidence="6">Translocated promoter region_ nuclear basket protein</fullName>
    </submittedName>
</protein>
<dbReference type="PANTHER" id="PTHR18898:SF2">
    <property type="entry name" value="NUCLEOPROTEIN TPR"/>
    <property type="match status" value="1"/>
</dbReference>
<reference evidence="7" key="1">
    <citation type="submission" date="2021-01" db="EMBL/GenBank/DDBJ databases">
        <title>Caligus Genome Assembly.</title>
        <authorList>
            <person name="Gallardo-Escarate C."/>
        </authorList>
    </citation>
    <scope>NUCLEOTIDE SEQUENCE [LARGE SCALE GENOMIC DNA]</scope>
</reference>
<evidence type="ECO:0000256" key="2">
    <source>
        <dbReference type="ARBA" id="ARBA00023054"/>
    </source>
</evidence>
<keyword evidence="2 4" id="KW-0175">Coiled coil</keyword>
<dbReference type="AlphaFoldDB" id="A0A7T8QWI3"/>
<dbReference type="EMBL" id="CP045891">
    <property type="protein sequence ID" value="QQP57709.1"/>
    <property type="molecule type" value="Genomic_DNA"/>
</dbReference>
<evidence type="ECO:0000313" key="6">
    <source>
        <dbReference type="EMBL" id="QQP57709.1"/>
    </source>
</evidence>
<evidence type="ECO:0000256" key="4">
    <source>
        <dbReference type="SAM" id="Coils"/>
    </source>
</evidence>
<dbReference type="GO" id="GO:1901673">
    <property type="term" value="P:regulation of mitotic spindle assembly"/>
    <property type="evidence" value="ECO:0007669"/>
    <property type="project" value="TreeGrafter"/>
</dbReference>
<keyword evidence="7" id="KW-1185">Reference proteome</keyword>